<evidence type="ECO:0000256" key="3">
    <source>
        <dbReference type="ARBA" id="ARBA00022989"/>
    </source>
</evidence>
<dbReference type="EMBL" id="FOIQ01000001">
    <property type="protein sequence ID" value="SEV90218.1"/>
    <property type="molecule type" value="Genomic_DNA"/>
</dbReference>
<protein>
    <recommendedName>
        <fullName evidence="7">Translocation and assembly module TamB C-terminal domain-containing protein</fullName>
    </recommendedName>
</protein>
<feature type="region of interest" description="Disordered" evidence="5">
    <location>
        <begin position="1541"/>
        <end position="1594"/>
    </location>
</feature>
<dbReference type="GO" id="GO:0005886">
    <property type="term" value="C:plasma membrane"/>
    <property type="evidence" value="ECO:0007669"/>
    <property type="project" value="InterPro"/>
</dbReference>
<sequence length="1594" mass="176035">MKKTLKWFGIAVITPLLLFIILAVLLYLPPVQNWAVKKAAAIASEKTGMEITIDHVRLAFPLDLGIDGFRAIKQNDSLPQVRDTIADVRRLVVDIRLLPLLKKQVIIKELAFQQAKINTNGFISDLRVKGELDELRLSSKGIDLNKETAEINGARLSGARLDIALSDTAAVDTTESAMKWIINADSICASHSDLTIHMPGDTLNMGITLGQAVARQADIDLGRGIYRVGSLSWHEGRLTYDDRYQPEVKGLDYNHIDMSHLALDIDSISYSPEGTSLLIRHAAMKEKSGLEITAATGGVRLDPTFSNIRLQGMTMRTPDSDIFAEADVDFNVADIQNPGKMHLRLNGQLGKQDIMRFLGDMPQKFVERYPNHPLVVKGSVDGNMQQMTFTGLDISLPTALHLTLNGKAENLTDMSRLKADLRLNAQAQDLNFVTTLVDPKLSGNYRIPYGITLDGTLKADGTRYTTDLVAREGKGSVSMKGSAQIPLNKKGEMAVDLMSYDAQISINSLNVHHFMPKDSIYTVSADIKAKGYGTDFLSSRSRLTASTTVRQIQYGSWNLKNLSAQAHLQNGRGRVTVTGHNELFDGTVGIDALLSTKKFDGTVSADLAKADLFRMRLMDKPLTIGMCGHLDITSDMKETHHVNGLISELYIQDDKKTYRPEDVGLLVSTTTDTTYVRAQSGDLIVKLDAKGGYERLLRQMTTLADSVMAQYNQKVIDQQAIKRLLPTMKLHVESKRDNPIVNLLNINNIDFKELCVDMASSPETGINGKSHLYSLNYDSIRIDTIRLDLTQKGDKLTYQGQISNNRRNPQFVFNALIDGHVHEHGALAGVRYYDDHGKLGVRIGATAEMEDGGIRFKLLPERPTLGYKEFNLNEDNFIFLGSDKKIQAKVDLIADDKTGLKLYTANQDASMLQDLTLSVNRLDLGEISSVVPYLPKVTGKLHGDYHILIDQQEHISVVSDMAVYDMTYEGSPIGNISTELVYLMKEDDTHAVEARLMLDDEEFGLLSGIYQAPTTGDDGKIDATFTMTRMPLSLANGFVPDQLVGLEGYGEGTLTIKGTTTHPDVNGEVYVDEAYLVSIPYGIRMRFDNDPVRIVGSHLLLENFGLYAYNDEPLNLMGDIDFSDTEHIAMDMRMQARNLLLINARQEAKSIAYGKAFVNFYARMQGPLEELSMRGRLDVLGTTDLTYMLLDSPLSTDNRMDELVKFTDFSDTTQVVVTRPVPTGLNADLNINVSQGAHIVCNLNTEQTNYVDLMGGGDLRMRYNAEGINLTGRYTLASGEMKYSLPIIPLKTFAIKDGSYVEFTGDPMNPRLNITATERTKATVGNEGGQSRSVAFDCGVVITKTLNDMGLEFIIDAPEDNTISSELATMSTEERGKIAVTMLTTGMYLADGNTGNFSMNSALSSFLQSEINSIAGSALKTLDLSVGIDNSTDASGGTRTDYSFKFAKRFMNNRLKLQIGGKVSTGSSDAMGQNQSFFDNVSMEYRLNQDATKYIKLFYNQNVYDWLEGYTGEYGGGFIWRRKLDHFKDIFHFKKKESLPTLMRQPTSKRDSVRVRPSTNSSAGPSVGPSAGPSTSSGTAAVAEPAEAKKKKKL</sequence>
<keyword evidence="9" id="KW-1185">Reference proteome</keyword>
<evidence type="ECO:0000256" key="1">
    <source>
        <dbReference type="ARBA" id="ARBA00004167"/>
    </source>
</evidence>
<keyword evidence="4 6" id="KW-0472">Membrane</keyword>
<name>A0A1I0MQ32_9BACT</name>
<gene>
    <name evidence="8" type="ORF">SAMN04487850_0843</name>
</gene>
<comment type="subcellular location">
    <subcellularLocation>
        <location evidence="1">Membrane</location>
        <topology evidence="1">Single-pass membrane protein</topology>
    </subcellularLocation>
</comment>
<keyword evidence="2 6" id="KW-0812">Transmembrane</keyword>
<dbReference type="GO" id="GO:0009306">
    <property type="term" value="P:protein secretion"/>
    <property type="evidence" value="ECO:0007669"/>
    <property type="project" value="InterPro"/>
</dbReference>
<evidence type="ECO:0000313" key="8">
    <source>
        <dbReference type="EMBL" id="SEV90218.1"/>
    </source>
</evidence>
<dbReference type="Pfam" id="PF04357">
    <property type="entry name" value="TamB"/>
    <property type="match status" value="1"/>
</dbReference>
<feature type="compositionally biased region" description="Low complexity" evidence="5">
    <location>
        <begin position="1561"/>
        <end position="1585"/>
    </location>
</feature>
<reference evidence="8 9" key="1">
    <citation type="submission" date="2016-10" db="EMBL/GenBank/DDBJ databases">
        <authorList>
            <person name="de Groot N.N."/>
        </authorList>
    </citation>
    <scope>NUCLEOTIDE SEQUENCE [LARGE SCALE GENOMIC DNA]</scope>
    <source>
        <strain evidence="8 9">TC2-24</strain>
    </source>
</reference>
<dbReference type="InterPro" id="IPR007452">
    <property type="entry name" value="TamB_C"/>
</dbReference>
<evidence type="ECO:0000256" key="4">
    <source>
        <dbReference type="ARBA" id="ARBA00023136"/>
    </source>
</evidence>
<keyword evidence="3 6" id="KW-1133">Transmembrane helix</keyword>
<accession>A0A1I0MQ32</accession>
<evidence type="ECO:0000256" key="2">
    <source>
        <dbReference type="ARBA" id="ARBA00022692"/>
    </source>
</evidence>
<evidence type="ECO:0000256" key="5">
    <source>
        <dbReference type="SAM" id="MobiDB-lite"/>
    </source>
</evidence>
<feature type="transmembrane region" description="Helical" evidence="6">
    <location>
        <begin position="7"/>
        <end position="28"/>
    </location>
</feature>
<evidence type="ECO:0000313" key="9">
    <source>
        <dbReference type="Proteomes" id="UP000199373"/>
    </source>
</evidence>
<organism evidence="8 9">
    <name type="scientific">Prevotella aff. ruminicola Tc2-24</name>
    <dbReference type="NCBI Taxonomy" id="81582"/>
    <lineage>
        <taxon>Bacteria</taxon>
        <taxon>Pseudomonadati</taxon>
        <taxon>Bacteroidota</taxon>
        <taxon>Bacteroidia</taxon>
        <taxon>Bacteroidales</taxon>
        <taxon>Prevotellaceae</taxon>
        <taxon>Prevotella</taxon>
    </lineage>
</organism>
<evidence type="ECO:0000256" key="6">
    <source>
        <dbReference type="SAM" id="Phobius"/>
    </source>
</evidence>
<dbReference type="RefSeq" id="WP_091914865.1">
    <property type="nucleotide sequence ID" value="NZ_FOIQ01000001.1"/>
</dbReference>
<dbReference type="Proteomes" id="UP000199373">
    <property type="component" value="Unassembled WGS sequence"/>
</dbReference>
<dbReference type="PANTHER" id="PTHR36985">
    <property type="entry name" value="TRANSLOCATION AND ASSEMBLY MODULE SUBUNIT TAMB"/>
    <property type="match status" value="1"/>
</dbReference>
<feature type="domain" description="Translocation and assembly module TamB C-terminal" evidence="7">
    <location>
        <begin position="1112"/>
        <end position="1521"/>
    </location>
</feature>
<evidence type="ECO:0000259" key="7">
    <source>
        <dbReference type="Pfam" id="PF04357"/>
    </source>
</evidence>
<proteinExistence type="predicted"/>
<dbReference type="PANTHER" id="PTHR36985:SF1">
    <property type="entry name" value="TRANSLOCATION AND ASSEMBLY MODULE SUBUNIT TAMB"/>
    <property type="match status" value="1"/>
</dbReference>